<reference evidence="2" key="1">
    <citation type="submission" date="2017-06" db="EMBL/GenBank/DDBJ databases">
        <authorList>
            <person name="Varghese N."/>
            <person name="Submissions S."/>
        </authorList>
    </citation>
    <scope>NUCLEOTIDE SEQUENCE [LARGE SCALE GENOMIC DNA]</scope>
    <source>
        <strain evidence="2">Ca-68</strain>
    </source>
</reference>
<accession>A0A239A139</accession>
<gene>
    <name evidence="1" type="ORF">SAMN05192560_1626</name>
</gene>
<dbReference type="GO" id="GO:0006355">
    <property type="term" value="P:regulation of DNA-templated transcription"/>
    <property type="evidence" value="ECO:0007669"/>
    <property type="project" value="InterPro"/>
</dbReference>
<keyword evidence="2" id="KW-1185">Reference proteome</keyword>
<dbReference type="OrthoDB" id="8564132at2"/>
<sequence length="94" mass="10415">MSTTSLKLPDSLKTRIKQLADATGKTAHAFMLEALTEQTIREEKRQALIARALEAKAEYENSGIAYAAGDVHTYLRNKIQGKSLSRPDPIQQKS</sequence>
<evidence type="ECO:0000313" key="2">
    <source>
        <dbReference type="Proteomes" id="UP000198305"/>
    </source>
</evidence>
<dbReference type="AlphaFoldDB" id="A0A239A139"/>
<dbReference type="InterPro" id="IPR010985">
    <property type="entry name" value="Ribbon_hlx_hlx"/>
</dbReference>
<dbReference type="EMBL" id="FZOA01000006">
    <property type="protein sequence ID" value="SNR89367.1"/>
    <property type="molecule type" value="Genomic_DNA"/>
</dbReference>
<dbReference type="Proteomes" id="UP000198305">
    <property type="component" value="Unassembled WGS sequence"/>
</dbReference>
<protein>
    <submittedName>
        <fullName evidence="1">Ribbon-helix-helix protein, copG family</fullName>
    </submittedName>
</protein>
<organism evidence="1 2">
    <name type="scientific">Methylobacillus rhizosphaerae</name>
    <dbReference type="NCBI Taxonomy" id="551994"/>
    <lineage>
        <taxon>Bacteria</taxon>
        <taxon>Pseudomonadati</taxon>
        <taxon>Pseudomonadota</taxon>
        <taxon>Betaproteobacteria</taxon>
        <taxon>Nitrosomonadales</taxon>
        <taxon>Methylophilaceae</taxon>
        <taxon>Methylobacillus</taxon>
    </lineage>
</organism>
<dbReference type="SUPFAM" id="SSF47598">
    <property type="entry name" value="Ribbon-helix-helix"/>
    <property type="match status" value="1"/>
</dbReference>
<proteinExistence type="predicted"/>
<evidence type="ECO:0000313" key="1">
    <source>
        <dbReference type="EMBL" id="SNR89367.1"/>
    </source>
</evidence>
<name>A0A239A139_9PROT</name>